<accession>A0A5B8LEU8</accession>
<evidence type="ECO:0000313" key="3">
    <source>
        <dbReference type="Proteomes" id="UP000315673"/>
    </source>
</evidence>
<feature type="signal peptide" evidence="1">
    <location>
        <begin position="1"/>
        <end position="38"/>
    </location>
</feature>
<dbReference type="Gene3D" id="2.120.10.30">
    <property type="entry name" value="TolB, C-terminal domain"/>
    <property type="match status" value="1"/>
</dbReference>
<dbReference type="KEGG" id="spai:FPZ24_02340"/>
<reference evidence="2 3" key="1">
    <citation type="submission" date="2019-07" db="EMBL/GenBank/DDBJ databases">
        <title>Full genome sequence of Sphingomonas sp. 4R-6-7(HKS19).</title>
        <authorList>
            <person name="Im W.-T."/>
        </authorList>
    </citation>
    <scope>NUCLEOTIDE SEQUENCE [LARGE SCALE GENOMIC DNA]</scope>
    <source>
        <strain evidence="2 3">HKS19</strain>
    </source>
</reference>
<gene>
    <name evidence="2" type="ORF">FPZ24_02340</name>
</gene>
<name>A0A5B8LEU8_9SPHN</name>
<dbReference type="OrthoDB" id="9809364at2"/>
<organism evidence="2 3">
    <name type="scientific">Sphingomonas panacisoli</name>
    <dbReference type="NCBI Taxonomy" id="1813879"/>
    <lineage>
        <taxon>Bacteria</taxon>
        <taxon>Pseudomonadati</taxon>
        <taxon>Pseudomonadota</taxon>
        <taxon>Alphaproteobacteria</taxon>
        <taxon>Sphingomonadales</taxon>
        <taxon>Sphingomonadaceae</taxon>
        <taxon>Sphingomonas</taxon>
    </lineage>
</organism>
<proteinExistence type="predicted"/>
<evidence type="ECO:0000256" key="1">
    <source>
        <dbReference type="SAM" id="SignalP"/>
    </source>
</evidence>
<dbReference type="InterPro" id="IPR011659">
    <property type="entry name" value="WD40"/>
</dbReference>
<evidence type="ECO:0000313" key="2">
    <source>
        <dbReference type="EMBL" id="QDZ06456.1"/>
    </source>
</evidence>
<protein>
    <submittedName>
        <fullName evidence="2">Uncharacterized protein</fullName>
    </submittedName>
</protein>
<dbReference type="Pfam" id="PF07676">
    <property type="entry name" value="PD40"/>
    <property type="match status" value="3"/>
</dbReference>
<dbReference type="InterPro" id="IPR011042">
    <property type="entry name" value="6-blade_b-propeller_TolB-like"/>
</dbReference>
<feature type="chain" id="PRO_5022823699" evidence="1">
    <location>
        <begin position="39"/>
        <end position="334"/>
    </location>
</feature>
<keyword evidence="3" id="KW-1185">Reference proteome</keyword>
<dbReference type="Proteomes" id="UP000315673">
    <property type="component" value="Chromosome"/>
</dbReference>
<dbReference type="AlphaFoldDB" id="A0A5B8LEU8"/>
<keyword evidence="1" id="KW-0732">Signal</keyword>
<dbReference type="EMBL" id="CP042306">
    <property type="protein sequence ID" value="QDZ06456.1"/>
    <property type="molecule type" value="Genomic_DNA"/>
</dbReference>
<dbReference type="SUPFAM" id="SSF82171">
    <property type="entry name" value="DPP6 N-terminal domain-like"/>
    <property type="match status" value="1"/>
</dbReference>
<sequence length="334" mass="36240">MHGVVGWCRVGRSVLANATIRAACIAIVVALSSSTTSAAVDEAARVPRLVAPGVISTPDFEYDTSFTPDGKTMYFTKGDPGYNRLTIVESRLVNGRWTQPRVASFSGIWKDADAHVSADGTKLYFISNRPADNSGTPRKDYDIWFVERSGNGWGAPQHLPAPINTDGNEAYANVLADGTLYFEASRAEHPGIHIYRARPSANGYDAPELLSFAGKGNDINPVVARDGGFLIFASRDRGGMGQGDLFVSFARPDGRWSDPVNLGGTINTAFGESAPWLSPDGRRLFFSSNRLAGPVIRERPADYAQLGRELRSNENGLLSIYEVTLGDIRKLDRP</sequence>